<evidence type="ECO:0000256" key="8">
    <source>
        <dbReference type="RuleBase" id="RU364141"/>
    </source>
</evidence>
<keyword evidence="4 8" id="KW-0805">Transcription regulation</keyword>
<keyword evidence="5 8" id="KW-0804">Transcription</keyword>
<dbReference type="PANTHER" id="PTHR13208:SF2">
    <property type="entry name" value="MEDIATOR OF RNA POLYMERASE II TRANSCRIPTION SUBUNIT 4"/>
    <property type="match status" value="1"/>
</dbReference>
<dbReference type="AlphaFoldDB" id="A0AAV5AAI8"/>
<dbReference type="GO" id="GO:0003712">
    <property type="term" value="F:transcription coregulator activity"/>
    <property type="evidence" value="ECO:0007669"/>
    <property type="project" value="InterPro"/>
</dbReference>
<comment type="subcellular location">
    <subcellularLocation>
        <location evidence="1 8">Nucleus</location>
    </subcellularLocation>
</comment>
<proteinExistence type="inferred from homology"/>
<gene>
    <name evidence="8" type="primary">MED4</name>
    <name evidence="10" type="ORF">Clacol_005572</name>
</gene>
<evidence type="ECO:0000256" key="7">
    <source>
        <dbReference type="ARBA" id="ARBA00031257"/>
    </source>
</evidence>
<comment type="similarity">
    <text evidence="2 8">Belongs to the Mediator complex subunit 4 family.</text>
</comment>
<evidence type="ECO:0000313" key="10">
    <source>
        <dbReference type="EMBL" id="GJJ11340.1"/>
    </source>
</evidence>
<evidence type="ECO:0000256" key="9">
    <source>
        <dbReference type="SAM" id="MobiDB-lite"/>
    </source>
</evidence>
<protein>
    <recommendedName>
        <fullName evidence="3 8">Mediator of RNA polymerase II transcription subunit 4</fullName>
    </recommendedName>
    <alternativeName>
        <fullName evidence="7 8">Mediator complex subunit 4</fullName>
    </alternativeName>
</protein>
<comment type="function">
    <text evidence="8">Component of the Mediator complex, a coactivator involved in the regulated transcription of nearly all RNA polymerase II-dependent genes. Mediator functions as a bridge to convey information from gene-specific regulatory proteins to the basal RNA polymerase II transcription machinery. Mediator is recruited to promoters by direct interactions with regulatory proteins and serves as a scaffold for the assembly of a functional preinitiation complex with RNA polymerase II and the general transcription factors.</text>
</comment>
<keyword evidence="6 8" id="KW-0539">Nucleus</keyword>
<keyword evidence="8" id="KW-0010">Activator</keyword>
<evidence type="ECO:0000256" key="4">
    <source>
        <dbReference type="ARBA" id="ARBA00023015"/>
    </source>
</evidence>
<evidence type="ECO:0000313" key="11">
    <source>
        <dbReference type="Proteomes" id="UP001050691"/>
    </source>
</evidence>
<dbReference type="InterPro" id="IPR019258">
    <property type="entry name" value="Mediator_Med4"/>
</dbReference>
<evidence type="ECO:0000256" key="5">
    <source>
        <dbReference type="ARBA" id="ARBA00023163"/>
    </source>
</evidence>
<sequence length="244" mass="27047">MTENNEPSMTETLVRPLEKMVTLSEALFLSLSPPSTRPPPPPATSLFIECDAELAKSVQKLRIHQIKQDIIENLKTEILDLDTELYEIWSALEQGKQELESILDEGKERLEAIDQAKKAAVPYTDLLAYAQSLSAFTSAPPGLPDISNDATAEESQLAQFPLFFPPFPNEVRMRRGRLNAEAPLGQLGEIHSVARPPSKSPETLVNQPVPPAHAMRDSFRQPAFPPLPVIDFGLDLNDDDDLDL</sequence>
<evidence type="ECO:0000256" key="2">
    <source>
        <dbReference type="ARBA" id="ARBA00009626"/>
    </source>
</evidence>
<dbReference type="Proteomes" id="UP001050691">
    <property type="component" value="Unassembled WGS sequence"/>
</dbReference>
<dbReference type="GO" id="GO:0006357">
    <property type="term" value="P:regulation of transcription by RNA polymerase II"/>
    <property type="evidence" value="ECO:0007669"/>
    <property type="project" value="InterPro"/>
</dbReference>
<dbReference type="Pfam" id="PF10018">
    <property type="entry name" value="Med4"/>
    <property type="match status" value="1"/>
</dbReference>
<reference evidence="10" key="1">
    <citation type="submission" date="2021-10" db="EMBL/GenBank/DDBJ databases">
        <title>De novo Genome Assembly of Clathrus columnatus (Basidiomycota, Fungi) Using Illumina and Nanopore Sequence Data.</title>
        <authorList>
            <person name="Ogiso-Tanaka E."/>
            <person name="Itagaki H."/>
            <person name="Hosoya T."/>
            <person name="Hosaka K."/>
        </authorList>
    </citation>
    <scope>NUCLEOTIDE SEQUENCE</scope>
    <source>
        <strain evidence="10">MO-923</strain>
    </source>
</reference>
<evidence type="ECO:0000256" key="3">
    <source>
        <dbReference type="ARBA" id="ARBA00020629"/>
    </source>
</evidence>
<dbReference type="PANTHER" id="PTHR13208">
    <property type="entry name" value="MEDIATOR OF RNA POLYMERASE II TRANSCRIPTION SUBUNIT 4"/>
    <property type="match status" value="1"/>
</dbReference>
<keyword evidence="11" id="KW-1185">Reference proteome</keyword>
<organism evidence="10 11">
    <name type="scientific">Clathrus columnatus</name>
    <dbReference type="NCBI Taxonomy" id="1419009"/>
    <lineage>
        <taxon>Eukaryota</taxon>
        <taxon>Fungi</taxon>
        <taxon>Dikarya</taxon>
        <taxon>Basidiomycota</taxon>
        <taxon>Agaricomycotina</taxon>
        <taxon>Agaricomycetes</taxon>
        <taxon>Phallomycetidae</taxon>
        <taxon>Phallales</taxon>
        <taxon>Clathraceae</taxon>
        <taxon>Clathrus</taxon>
    </lineage>
</organism>
<feature type="region of interest" description="Disordered" evidence="9">
    <location>
        <begin position="194"/>
        <end position="220"/>
    </location>
</feature>
<dbReference type="GO" id="GO:0070847">
    <property type="term" value="C:core mediator complex"/>
    <property type="evidence" value="ECO:0007669"/>
    <property type="project" value="TreeGrafter"/>
</dbReference>
<accession>A0AAV5AAI8</accession>
<name>A0AAV5AAI8_9AGAM</name>
<evidence type="ECO:0000256" key="6">
    <source>
        <dbReference type="ARBA" id="ARBA00023242"/>
    </source>
</evidence>
<comment type="subunit">
    <text evidence="8">Component of the Mediator complex.</text>
</comment>
<comment type="caution">
    <text evidence="10">The sequence shown here is derived from an EMBL/GenBank/DDBJ whole genome shotgun (WGS) entry which is preliminary data.</text>
</comment>
<dbReference type="GO" id="GO:0016592">
    <property type="term" value="C:mediator complex"/>
    <property type="evidence" value="ECO:0007669"/>
    <property type="project" value="InterPro"/>
</dbReference>
<evidence type="ECO:0000256" key="1">
    <source>
        <dbReference type="ARBA" id="ARBA00004123"/>
    </source>
</evidence>
<dbReference type="EMBL" id="BPWL01000006">
    <property type="protein sequence ID" value="GJJ11340.1"/>
    <property type="molecule type" value="Genomic_DNA"/>
</dbReference>